<evidence type="ECO:0000313" key="3">
    <source>
        <dbReference type="Proteomes" id="UP000317909"/>
    </source>
</evidence>
<name>A0A517TTB9_9BACT</name>
<reference evidence="2 3" key="1">
    <citation type="submission" date="2019-02" db="EMBL/GenBank/DDBJ databases">
        <title>Deep-cultivation of Planctomycetes and their phenomic and genomic characterization uncovers novel biology.</title>
        <authorList>
            <person name="Wiegand S."/>
            <person name="Jogler M."/>
            <person name="Boedeker C."/>
            <person name="Pinto D."/>
            <person name="Vollmers J."/>
            <person name="Rivas-Marin E."/>
            <person name="Kohn T."/>
            <person name="Peeters S.H."/>
            <person name="Heuer A."/>
            <person name="Rast P."/>
            <person name="Oberbeckmann S."/>
            <person name="Bunk B."/>
            <person name="Jeske O."/>
            <person name="Meyerdierks A."/>
            <person name="Storesund J.E."/>
            <person name="Kallscheuer N."/>
            <person name="Luecker S."/>
            <person name="Lage O.M."/>
            <person name="Pohl T."/>
            <person name="Merkel B.J."/>
            <person name="Hornburger P."/>
            <person name="Mueller R.-W."/>
            <person name="Bruemmer F."/>
            <person name="Labrenz M."/>
            <person name="Spormann A.M."/>
            <person name="Op den Camp H."/>
            <person name="Overmann J."/>
            <person name="Amann R."/>
            <person name="Jetten M.S.M."/>
            <person name="Mascher T."/>
            <person name="Medema M.H."/>
            <person name="Devos D.P."/>
            <person name="Kaster A.-K."/>
            <person name="Ovreas L."/>
            <person name="Rohde M."/>
            <person name="Galperin M.Y."/>
            <person name="Jogler C."/>
        </authorList>
    </citation>
    <scope>NUCLEOTIDE SEQUENCE [LARGE SCALE GENOMIC DNA]</scope>
    <source>
        <strain evidence="2 3">I41</strain>
    </source>
</reference>
<feature type="transmembrane region" description="Helical" evidence="1">
    <location>
        <begin position="39"/>
        <end position="60"/>
    </location>
</feature>
<feature type="transmembrane region" description="Helical" evidence="1">
    <location>
        <begin position="124"/>
        <end position="144"/>
    </location>
</feature>
<evidence type="ECO:0000313" key="2">
    <source>
        <dbReference type="EMBL" id="QDT71619.1"/>
    </source>
</evidence>
<dbReference type="Proteomes" id="UP000317909">
    <property type="component" value="Chromosome"/>
</dbReference>
<feature type="transmembrane region" description="Helical" evidence="1">
    <location>
        <begin position="90"/>
        <end position="112"/>
    </location>
</feature>
<dbReference type="EMBL" id="CP036339">
    <property type="protein sequence ID" value="QDT71619.1"/>
    <property type="molecule type" value="Genomic_DNA"/>
</dbReference>
<feature type="transmembrane region" description="Helical" evidence="1">
    <location>
        <begin position="12"/>
        <end position="33"/>
    </location>
</feature>
<sequence>MTSDQDPIRFSMRGMLLAVTAACALLGLLQWLLPEDLPVWSRTWTSALILALACYAVWICRRSKRPCRPPSDFVTVRIDAKWKRRVKSPYIMGPVAALTGVSVTFAPFFLFTRGPIGELEAWEWAGVAASFLMIYLVPGSYMRLASEVMAELMREDKAAGDSGAERSISAPGSAGG</sequence>
<proteinExistence type="predicted"/>
<dbReference type="KEGG" id="llh:I41_07790"/>
<evidence type="ECO:0000256" key="1">
    <source>
        <dbReference type="SAM" id="Phobius"/>
    </source>
</evidence>
<keyword evidence="1" id="KW-0472">Membrane</keyword>
<dbReference type="AlphaFoldDB" id="A0A517TTB9"/>
<accession>A0A517TTB9</accession>
<protein>
    <submittedName>
        <fullName evidence="2">Uncharacterized protein</fullName>
    </submittedName>
</protein>
<keyword evidence="3" id="KW-1185">Reference proteome</keyword>
<dbReference type="RefSeq" id="WP_145431027.1">
    <property type="nucleotide sequence ID" value="NZ_CP036339.1"/>
</dbReference>
<organism evidence="2 3">
    <name type="scientific">Lacipirellula limnantheis</name>
    <dbReference type="NCBI Taxonomy" id="2528024"/>
    <lineage>
        <taxon>Bacteria</taxon>
        <taxon>Pseudomonadati</taxon>
        <taxon>Planctomycetota</taxon>
        <taxon>Planctomycetia</taxon>
        <taxon>Pirellulales</taxon>
        <taxon>Lacipirellulaceae</taxon>
        <taxon>Lacipirellula</taxon>
    </lineage>
</organism>
<gene>
    <name evidence="2" type="ORF">I41_07790</name>
</gene>
<keyword evidence="1" id="KW-0812">Transmembrane</keyword>
<keyword evidence="1" id="KW-1133">Transmembrane helix</keyword>